<dbReference type="Proteomes" id="UP000318946">
    <property type="component" value="Chromosome"/>
</dbReference>
<dbReference type="AlphaFoldDB" id="A0A3D3YJJ4"/>
<accession>A0A3D3YJJ4</accession>
<sequence>MKDNLIARQLRRLGLAYEIQKVANPILKRGDTSQTSIYYNEILKKFAVCENTFRSLVKLKEAENFPTLLAEYRNRQKARYQARLEHQRKKRIKQK</sequence>
<evidence type="ECO:0000313" key="1">
    <source>
        <dbReference type="EMBL" id="BBL05001.1"/>
    </source>
</evidence>
<proteinExistence type="predicted"/>
<name>A0A3D3YJJ4_9BACT</name>
<dbReference type="EMBL" id="AP019735">
    <property type="protein sequence ID" value="BBL05001.1"/>
    <property type="molecule type" value="Genomic_DNA"/>
</dbReference>
<dbReference type="RefSeq" id="WP_141413280.1">
    <property type="nucleotide sequence ID" value="NZ_AP019735.1"/>
</dbReference>
<evidence type="ECO:0000313" key="2">
    <source>
        <dbReference type="Proteomes" id="UP000318946"/>
    </source>
</evidence>
<accession>A0A4Y1WVG4</accession>
<dbReference type="GeneID" id="78343033"/>
<accession>A0A4Y1XMA1</accession>
<keyword evidence="2" id="KW-1185">Reference proteome</keyword>
<organism evidence="1 2">
    <name type="scientific">Alistipes communis</name>
    <dbReference type="NCBI Taxonomy" id="2585118"/>
    <lineage>
        <taxon>Bacteria</taxon>
        <taxon>Pseudomonadati</taxon>
        <taxon>Bacteroidota</taxon>
        <taxon>Bacteroidia</taxon>
        <taxon>Bacteroidales</taxon>
        <taxon>Rikenellaceae</taxon>
        <taxon>Alistipes</taxon>
    </lineage>
</organism>
<dbReference type="KEGG" id="acou:A5CBH24_23140"/>
<gene>
    <name evidence="1" type="ORF">A5CBH24_23140</name>
</gene>
<reference evidence="2" key="1">
    <citation type="submission" date="2019-06" db="EMBL/GenBank/DDBJ databases">
        <title>Alistipes onderdonkii subsp. vulgaris subsp. nov., Alistipes dispar sp. nov. and Alistipes communis sp. nov., isolated from human faeces, and creation of Alistipes onderdonkii subsp. onderdonkii subsp. nov.</title>
        <authorList>
            <person name="Sakamoto M."/>
            <person name="Ikeyama N."/>
            <person name="Ogata Y."/>
            <person name="Suda W."/>
            <person name="Iino T."/>
            <person name="Hattori M."/>
            <person name="Ohkuma M."/>
        </authorList>
    </citation>
    <scope>NUCLEOTIDE SEQUENCE [LARGE SCALE GENOMIC DNA]</scope>
    <source>
        <strain evidence="2">5CBH24</strain>
    </source>
</reference>
<protein>
    <submittedName>
        <fullName evidence="1">Uncharacterized protein</fullName>
    </submittedName>
</protein>